<dbReference type="PANTHER" id="PTHR42709:SF2">
    <property type="entry name" value="INNER MEMBRANE PROTEIN YOHD"/>
    <property type="match status" value="1"/>
</dbReference>
<feature type="transmembrane region" description="Helical" evidence="1">
    <location>
        <begin position="39"/>
        <end position="63"/>
    </location>
</feature>
<comment type="caution">
    <text evidence="3">The sequence shown here is derived from an EMBL/GenBank/DDBJ whole genome shotgun (WGS) entry which is preliminary data.</text>
</comment>
<gene>
    <name evidence="3" type="ORF">J2I47_10415</name>
</gene>
<protein>
    <submittedName>
        <fullName evidence="3">DedA family protein</fullName>
    </submittedName>
</protein>
<dbReference type="InterPro" id="IPR032816">
    <property type="entry name" value="VTT_dom"/>
</dbReference>
<organism evidence="3 4">
    <name type="scientific">Fibrella rubiginis</name>
    <dbReference type="NCBI Taxonomy" id="2817060"/>
    <lineage>
        <taxon>Bacteria</taxon>
        <taxon>Pseudomonadati</taxon>
        <taxon>Bacteroidota</taxon>
        <taxon>Cytophagia</taxon>
        <taxon>Cytophagales</taxon>
        <taxon>Spirosomataceae</taxon>
        <taxon>Fibrella</taxon>
    </lineage>
</organism>
<evidence type="ECO:0000313" key="4">
    <source>
        <dbReference type="Proteomes" id="UP000664034"/>
    </source>
</evidence>
<reference evidence="3" key="1">
    <citation type="submission" date="2021-03" db="EMBL/GenBank/DDBJ databases">
        <title>Fibrella sp. HMF5335 genome sequencing and assembly.</title>
        <authorList>
            <person name="Kang H."/>
            <person name="Kim H."/>
            <person name="Bae S."/>
            <person name="Joh K."/>
        </authorList>
    </citation>
    <scope>NUCLEOTIDE SEQUENCE</scope>
    <source>
        <strain evidence="3">HMF5335</strain>
    </source>
</reference>
<dbReference type="Pfam" id="PF09335">
    <property type="entry name" value="VTT_dom"/>
    <property type="match status" value="1"/>
</dbReference>
<evidence type="ECO:0000313" key="3">
    <source>
        <dbReference type="EMBL" id="MBO0936957.1"/>
    </source>
</evidence>
<name>A0A939GD83_9BACT</name>
<feature type="transmembrane region" description="Helical" evidence="1">
    <location>
        <begin position="161"/>
        <end position="180"/>
    </location>
</feature>
<feature type="transmembrane region" description="Helical" evidence="1">
    <location>
        <begin position="123"/>
        <end position="149"/>
    </location>
</feature>
<proteinExistence type="predicted"/>
<keyword evidence="1" id="KW-0812">Transmembrane</keyword>
<keyword evidence="1" id="KW-0472">Membrane</keyword>
<feature type="transmembrane region" description="Helical" evidence="1">
    <location>
        <begin position="12"/>
        <end position="33"/>
    </location>
</feature>
<keyword evidence="1" id="KW-1133">Transmembrane helix</keyword>
<dbReference type="Proteomes" id="UP000664034">
    <property type="component" value="Unassembled WGS sequence"/>
</dbReference>
<evidence type="ECO:0000259" key="2">
    <source>
        <dbReference type="Pfam" id="PF09335"/>
    </source>
</evidence>
<accession>A0A939GD83</accession>
<evidence type="ECO:0000256" key="1">
    <source>
        <dbReference type="SAM" id="Phobius"/>
    </source>
</evidence>
<feature type="domain" description="VTT" evidence="2">
    <location>
        <begin position="24"/>
        <end position="142"/>
    </location>
</feature>
<dbReference type="EMBL" id="JAFMYV010000004">
    <property type="protein sequence ID" value="MBO0936957.1"/>
    <property type="molecule type" value="Genomic_DNA"/>
</dbReference>
<keyword evidence="4" id="KW-1185">Reference proteome</keyword>
<dbReference type="RefSeq" id="WP_207364512.1">
    <property type="nucleotide sequence ID" value="NZ_JAFMYV010000004.1"/>
</dbReference>
<dbReference type="AlphaFoldDB" id="A0A939GD83"/>
<sequence length="196" mass="21830">MSLESIITTYGYPALFFGVILEAEAFLVLGAYLAHRGYFSLPVVIGVAVVASFSATELFFYLGRRYGSAILEKRPNWQKRVARIHAWFTKYGDGLVLGFRAVYGMRLIIPLTIGTSAYSRSRFTLFNAIGALSWGLLIGLAGNGIAHAVEQTFAHLRRHELLAVIVMAAVAATWGLVQWYRRRKLVLPPTNQHHTT</sequence>
<dbReference type="InterPro" id="IPR051311">
    <property type="entry name" value="DedA_domain"/>
</dbReference>
<dbReference type="GO" id="GO:0005886">
    <property type="term" value="C:plasma membrane"/>
    <property type="evidence" value="ECO:0007669"/>
    <property type="project" value="TreeGrafter"/>
</dbReference>
<dbReference type="PANTHER" id="PTHR42709">
    <property type="entry name" value="ALKALINE PHOSPHATASE LIKE PROTEIN"/>
    <property type="match status" value="1"/>
</dbReference>